<evidence type="ECO:0000259" key="1">
    <source>
        <dbReference type="PROSITE" id="PS50994"/>
    </source>
</evidence>
<dbReference type="SUPFAM" id="SSF53098">
    <property type="entry name" value="Ribonuclease H-like"/>
    <property type="match status" value="1"/>
</dbReference>
<dbReference type="Gene3D" id="3.30.420.10">
    <property type="entry name" value="Ribonuclease H-like superfamily/Ribonuclease H"/>
    <property type="match status" value="1"/>
</dbReference>
<dbReference type="InterPro" id="IPR012337">
    <property type="entry name" value="RNaseH-like_sf"/>
</dbReference>
<sequence>MDFISNDPAYGQRFHSLNIVDDFTRECVAIEVDTLLHGVRVVHVLERLREIRGLPAPITVDNSPEFAGLALDAWAYQASSTLSFIQPGKPVENGLPRVQ</sequence>
<protein>
    <recommendedName>
        <fullName evidence="1">Integrase catalytic domain-containing protein</fullName>
    </recommendedName>
</protein>
<dbReference type="InterPro" id="IPR001584">
    <property type="entry name" value="Integrase_cat-core"/>
</dbReference>
<gene>
    <name evidence="2" type="ORF">GCM10007350_02620</name>
</gene>
<dbReference type="PANTHER" id="PTHR47515">
    <property type="entry name" value="LOW CALCIUM RESPONSE LOCUS PROTEIN T"/>
    <property type="match status" value="1"/>
</dbReference>
<dbReference type="PANTHER" id="PTHR47515:SF1">
    <property type="entry name" value="BLR2054 PROTEIN"/>
    <property type="match status" value="1"/>
</dbReference>
<dbReference type="PROSITE" id="PS50994">
    <property type="entry name" value="INTEGRASE"/>
    <property type="match status" value="1"/>
</dbReference>
<name>A0ABQ3GUW0_9NEIS</name>
<accession>A0ABQ3GUW0</accession>
<evidence type="ECO:0000313" key="3">
    <source>
        <dbReference type="Proteomes" id="UP000604737"/>
    </source>
</evidence>
<feature type="domain" description="Integrase catalytic" evidence="1">
    <location>
        <begin position="1"/>
        <end position="99"/>
    </location>
</feature>
<dbReference type="InterPro" id="IPR036397">
    <property type="entry name" value="RNaseH_sf"/>
</dbReference>
<reference evidence="3" key="1">
    <citation type="journal article" date="2019" name="Int. J. Syst. Evol. Microbiol.">
        <title>The Global Catalogue of Microorganisms (GCM) 10K type strain sequencing project: providing services to taxonomists for standard genome sequencing and annotation.</title>
        <authorList>
            <consortium name="The Broad Institute Genomics Platform"/>
            <consortium name="The Broad Institute Genome Sequencing Center for Infectious Disease"/>
            <person name="Wu L."/>
            <person name="Ma J."/>
        </authorList>
    </citation>
    <scope>NUCLEOTIDE SEQUENCE [LARGE SCALE GENOMIC DNA]</scope>
    <source>
        <strain evidence="3">KCTC 23701</strain>
    </source>
</reference>
<proteinExistence type="predicted"/>
<dbReference type="EMBL" id="BMYO01000001">
    <property type="protein sequence ID" value="GHD56124.1"/>
    <property type="molecule type" value="Genomic_DNA"/>
</dbReference>
<dbReference type="Proteomes" id="UP000604737">
    <property type="component" value="Unassembled WGS sequence"/>
</dbReference>
<comment type="caution">
    <text evidence="2">The sequence shown here is derived from an EMBL/GenBank/DDBJ whole genome shotgun (WGS) entry which is preliminary data.</text>
</comment>
<dbReference type="Pfam" id="PF00665">
    <property type="entry name" value="rve"/>
    <property type="match status" value="1"/>
</dbReference>
<organism evidence="2 3">
    <name type="scientific">Jeongeupia chitinilytica</name>
    <dbReference type="NCBI Taxonomy" id="1041641"/>
    <lineage>
        <taxon>Bacteria</taxon>
        <taxon>Pseudomonadati</taxon>
        <taxon>Pseudomonadota</taxon>
        <taxon>Betaproteobacteria</taxon>
        <taxon>Neisseriales</taxon>
        <taxon>Chitinibacteraceae</taxon>
        <taxon>Jeongeupia</taxon>
    </lineage>
</organism>
<evidence type="ECO:0000313" key="2">
    <source>
        <dbReference type="EMBL" id="GHD56124.1"/>
    </source>
</evidence>
<keyword evidence="3" id="KW-1185">Reference proteome</keyword>